<feature type="domain" description="DUF7351" evidence="3">
    <location>
        <begin position="132"/>
        <end position="314"/>
    </location>
</feature>
<dbReference type="eggNOG" id="arCOG03860">
    <property type="taxonomic scope" value="Archaea"/>
</dbReference>
<gene>
    <name evidence="4" type="ordered locus">Halru_2157</name>
</gene>
<accession>L0IAZ0</accession>
<name>L0IAZ0_HALRX</name>
<evidence type="ECO:0000313" key="4">
    <source>
        <dbReference type="EMBL" id="AGB16745.1"/>
    </source>
</evidence>
<dbReference type="Proteomes" id="UP000010846">
    <property type="component" value="Chromosome"/>
</dbReference>
<protein>
    <recommendedName>
        <fullName evidence="6">ArsR family transcriptional regulator</fullName>
    </recommendedName>
</protein>
<organism evidence="4 5">
    <name type="scientific">Halovivax ruber (strain DSM 18193 / JCM 13892 / XH-70)</name>
    <dbReference type="NCBI Taxonomy" id="797302"/>
    <lineage>
        <taxon>Archaea</taxon>
        <taxon>Methanobacteriati</taxon>
        <taxon>Methanobacteriota</taxon>
        <taxon>Stenosarchaea group</taxon>
        <taxon>Halobacteria</taxon>
        <taxon>Halobacteriales</taxon>
        <taxon>Natrialbaceae</taxon>
        <taxon>Halovivax</taxon>
    </lineage>
</organism>
<feature type="region of interest" description="Disordered" evidence="1">
    <location>
        <begin position="1"/>
        <end position="25"/>
    </location>
</feature>
<dbReference type="GeneID" id="14376665"/>
<evidence type="ECO:0000313" key="5">
    <source>
        <dbReference type="Proteomes" id="UP000010846"/>
    </source>
</evidence>
<dbReference type="KEGG" id="hru:Halru_2157"/>
<evidence type="ECO:0000256" key="1">
    <source>
        <dbReference type="SAM" id="MobiDB-lite"/>
    </source>
</evidence>
<feature type="region of interest" description="Disordered" evidence="1">
    <location>
        <begin position="327"/>
        <end position="349"/>
    </location>
</feature>
<evidence type="ECO:0000259" key="2">
    <source>
        <dbReference type="Pfam" id="PF24038"/>
    </source>
</evidence>
<reference evidence="4" key="1">
    <citation type="submission" date="2011-09" db="EMBL/GenBank/DDBJ databases">
        <title>Complete sequence of Halovivax ruber XH-70.</title>
        <authorList>
            <consortium name="US DOE Joint Genome Institute"/>
            <person name="Lucas S."/>
            <person name="Han J."/>
            <person name="Lapidus A."/>
            <person name="Cheng J.-F."/>
            <person name="Goodwin L."/>
            <person name="Pitluck S."/>
            <person name="Peters L."/>
            <person name="Mikhailova N."/>
            <person name="Davenport K."/>
            <person name="Detter J.C."/>
            <person name="Han C."/>
            <person name="Tapia R."/>
            <person name="Land M."/>
            <person name="Hauser L."/>
            <person name="Kyrpides N."/>
            <person name="Ivanova N."/>
            <person name="Pagani I."/>
            <person name="Sproer C."/>
            <person name="Anderson I."/>
            <person name="Woyke T."/>
        </authorList>
    </citation>
    <scope>NUCLEOTIDE SEQUENCE</scope>
    <source>
        <strain evidence="4">XH-70</strain>
    </source>
</reference>
<dbReference type="Pfam" id="PF24042">
    <property type="entry name" value="DUF7351"/>
    <property type="match status" value="1"/>
</dbReference>
<evidence type="ECO:0000259" key="3">
    <source>
        <dbReference type="Pfam" id="PF24042"/>
    </source>
</evidence>
<dbReference type="STRING" id="797302.Halru_2157"/>
<dbReference type="AlphaFoldDB" id="L0IAZ0"/>
<dbReference type="EMBL" id="CP003050">
    <property type="protein sequence ID" value="AGB16745.1"/>
    <property type="molecule type" value="Genomic_DNA"/>
</dbReference>
<keyword evidence="5" id="KW-1185">Reference proteome</keyword>
<evidence type="ECO:0008006" key="6">
    <source>
        <dbReference type="Google" id="ProtNLM"/>
    </source>
</evidence>
<dbReference type="InterPro" id="IPR055771">
    <property type="entry name" value="DUF7347"/>
</dbReference>
<dbReference type="RefSeq" id="WP_015301358.1">
    <property type="nucleotide sequence ID" value="NC_019964.1"/>
</dbReference>
<sequence length="349" mass="37343">MTDVDPDADTGAGGDEALPTTAGTVDDSVHVTEPSEAFQALGNDVRTGILRTIRDRTEDEANAGRVSFSTLFEAADVDTTAGFAYHIDELVGPYLSKTEEGYALTATGRRAARAIESGTYTHQVDRQAVAVDDPCPFCGAQELAAAVDDNEVAITCEACERSILRMDFPPAGLEAHDDDLPAAFDRHHRHRIAHLSDGVCPECGGPVESRLDVVRPDPGDEKARESVPDPVQASFTCAACGYGLRCPVALTLLDHPELVSFYHDHDESIDQRPIWNVGREWTETPLSHEPMAVRVAVTLDDETVECYVDGECTVVATRRVGAEVADAEESGCESTTAATADTAPEADVA</sequence>
<dbReference type="InterPro" id="IPR055775">
    <property type="entry name" value="DUF7351"/>
</dbReference>
<dbReference type="OrthoDB" id="8482at2157"/>
<dbReference type="HOGENOM" id="CLU_060475_0_0_2"/>
<dbReference type="Pfam" id="PF24038">
    <property type="entry name" value="DUF7347"/>
    <property type="match status" value="1"/>
</dbReference>
<proteinExistence type="predicted"/>
<feature type="domain" description="DUF7347" evidence="2">
    <location>
        <begin position="34"/>
        <end position="115"/>
    </location>
</feature>